<comment type="caution">
    <text evidence="2">The sequence shown here is derived from an EMBL/GenBank/DDBJ whole genome shotgun (WGS) entry which is preliminary data.</text>
</comment>
<evidence type="ECO:0000256" key="1">
    <source>
        <dbReference type="SAM" id="MobiDB-lite"/>
    </source>
</evidence>
<dbReference type="PANTHER" id="PTHR10773">
    <property type="entry name" value="DNA-DIRECTED RNA POLYMERASES I, II, AND III SUBUNIT RPABC2"/>
    <property type="match status" value="1"/>
</dbReference>
<name>A0A8X7CC22_9ARAC</name>
<feature type="region of interest" description="Disordered" evidence="1">
    <location>
        <begin position="1"/>
        <end position="28"/>
    </location>
</feature>
<dbReference type="OrthoDB" id="6776127at2759"/>
<organism evidence="2 3">
    <name type="scientific">Trichonephila inaurata madagascariensis</name>
    <dbReference type="NCBI Taxonomy" id="2747483"/>
    <lineage>
        <taxon>Eukaryota</taxon>
        <taxon>Metazoa</taxon>
        <taxon>Ecdysozoa</taxon>
        <taxon>Arthropoda</taxon>
        <taxon>Chelicerata</taxon>
        <taxon>Arachnida</taxon>
        <taxon>Araneae</taxon>
        <taxon>Araneomorphae</taxon>
        <taxon>Entelegynae</taxon>
        <taxon>Araneoidea</taxon>
        <taxon>Nephilidae</taxon>
        <taxon>Trichonephila</taxon>
        <taxon>Trichonephila inaurata</taxon>
    </lineage>
</organism>
<dbReference type="Proteomes" id="UP000886998">
    <property type="component" value="Unassembled WGS sequence"/>
</dbReference>
<gene>
    <name evidence="2" type="ORF">TNIN_16001</name>
</gene>
<protein>
    <submittedName>
        <fullName evidence="2">Uncharacterized protein</fullName>
    </submittedName>
</protein>
<reference evidence="2" key="1">
    <citation type="submission" date="2020-08" db="EMBL/GenBank/DDBJ databases">
        <title>Multicomponent nature underlies the extraordinary mechanical properties of spider dragline silk.</title>
        <authorList>
            <person name="Kono N."/>
            <person name="Nakamura H."/>
            <person name="Mori M."/>
            <person name="Yoshida Y."/>
            <person name="Ohtoshi R."/>
            <person name="Malay A.D."/>
            <person name="Moran D.A.P."/>
            <person name="Tomita M."/>
            <person name="Numata K."/>
            <person name="Arakawa K."/>
        </authorList>
    </citation>
    <scope>NUCLEOTIDE SEQUENCE</scope>
</reference>
<dbReference type="EMBL" id="BMAV01015755">
    <property type="protein sequence ID" value="GFY65914.1"/>
    <property type="molecule type" value="Genomic_DNA"/>
</dbReference>
<proteinExistence type="predicted"/>
<dbReference type="PANTHER" id="PTHR10773:SF19">
    <property type="match status" value="1"/>
</dbReference>
<evidence type="ECO:0000313" key="3">
    <source>
        <dbReference type="Proteomes" id="UP000886998"/>
    </source>
</evidence>
<feature type="compositionally biased region" description="Polar residues" evidence="1">
    <location>
        <begin position="1"/>
        <end position="14"/>
    </location>
</feature>
<sequence length="114" mass="13461">MANLLKNSGKSYNSRGKLKKEIPARKTRPPCGKKCRLKCSTKFDSADCQILFDAFWRLGDLQRQREYIVRHTHEIKPKYRYTCTEKYRALNTAFFLKKITHAFVFVKTFSRGYA</sequence>
<keyword evidence="3" id="KW-1185">Reference proteome</keyword>
<evidence type="ECO:0000313" key="2">
    <source>
        <dbReference type="EMBL" id="GFY65914.1"/>
    </source>
</evidence>
<dbReference type="AlphaFoldDB" id="A0A8X7CC22"/>
<accession>A0A8X7CC22</accession>